<name>A0A8J6CGG3_DIALT</name>
<dbReference type="Proteomes" id="UP000751190">
    <property type="component" value="Unassembled WGS sequence"/>
</dbReference>
<evidence type="ECO:0000256" key="2">
    <source>
        <dbReference type="SAM" id="Phobius"/>
    </source>
</evidence>
<dbReference type="InterPro" id="IPR000073">
    <property type="entry name" value="AB_hydrolase_1"/>
</dbReference>
<keyword evidence="2" id="KW-1133">Transmembrane helix</keyword>
<dbReference type="Gene3D" id="3.40.50.1820">
    <property type="entry name" value="alpha/beta hydrolase"/>
    <property type="match status" value="1"/>
</dbReference>
<evidence type="ECO:0000259" key="3">
    <source>
        <dbReference type="Pfam" id="PF00561"/>
    </source>
</evidence>
<protein>
    <recommendedName>
        <fullName evidence="3">AB hydrolase-1 domain-containing protein</fullName>
    </recommendedName>
</protein>
<organism evidence="4 5">
    <name type="scientific">Diacronema lutheri</name>
    <name type="common">Unicellular marine alga</name>
    <name type="synonym">Monochrysis lutheri</name>
    <dbReference type="NCBI Taxonomy" id="2081491"/>
    <lineage>
        <taxon>Eukaryota</taxon>
        <taxon>Haptista</taxon>
        <taxon>Haptophyta</taxon>
        <taxon>Pavlovophyceae</taxon>
        <taxon>Pavlovales</taxon>
        <taxon>Pavlovaceae</taxon>
        <taxon>Diacronema</taxon>
    </lineage>
</organism>
<dbReference type="Pfam" id="PF00561">
    <property type="entry name" value="Abhydrolase_1"/>
    <property type="match status" value="1"/>
</dbReference>
<feature type="transmembrane region" description="Helical" evidence="2">
    <location>
        <begin position="96"/>
        <end position="119"/>
    </location>
</feature>
<keyword evidence="2" id="KW-0472">Membrane</keyword>
<evidence type="ECO:0000313" key="5">
    <source>
        <dbReference type="Proteomes" id="UP000751190"/>
    </source>
</evidence>
<dbReference type="GO" id="GO:0034338">
    <property type="term" value="F:short-chain carboxylesterase activity"/>
    <property type="evidence" value="ECO:0007669"/>
    <property type="project" value="TreeGrafter"/>
</dbReference>
<keyword evidence="2" id="KW-0812">Transmembrane</keyword>
<dbReference type="OrthoDB" id="247542at2759"/>
<feature type="domain" description="AB hydrolase-1" evidence="3">
    <location>
        <begin position="239"/>
        <end position="370"/>
    </location>
</feature>
<comment type="similarity">
    <text evidence="1">Belongs to the AB hydrolase superfamily. AB hydrolase 4 family.</text>
</comment>
<dbReference type="EMBL" id="JAGTXO010000001">
    <property type="protein sequence ID" value="KAG8470076.1"/>
    <property type="molecule type" value="Genomic_DNA"/>
</dbReference>
<comment type="caution">
    <text evidence="4">The sequence shown here is derived from an EMBL/GenBank/DDBJ whole genome shotgun (WGS) entry which is preliminary data.</text>
</comment>
<sequence>MSPSGDFLDGLAARCVPGPTAASAISAVASPTTAQLIVRYLSAALAELAAWGASAVWRSPAAADARARAPPSASIMPVLVGTGSLLGLWLRPWLALVLAVCAALFRSAALLALALALAARMAACDWQLRRSLWHPGPVAPGLYFADTPLNRRRAAFLRASPSLRRERELTRWLWNGDFQTLFPFLAFRAPVPVYRRFWLESPEPMREGGARAVGACSELIALDVALPPGGFDRERPVALVCHGLNGGSGEAYVCDFVRHATEERGWTVVVMVARGLAGTPVRSGQLFHGARTSDLAAAARAVRDSALGAPVVGVGFSMGAIVLANYCGVQGADNPLACAVALSGCYDCVANRHFAYSSAYWQPWLTQQLKTNFCIKQPAAALLGACEAVDLARALSARVRSVTDFDEATVVPFNGYASVDAYYAAMSLAHGGKLSRVAVPLLALHAADDPIVDCGTFAPALRSTTRVDGSEYNPNCWFRITRSGGHVGWNLGRWPPRERWLFMHLSVVDFAEAVLLTAE</sequence>
<accession>A0A8J6CGG3</accession>
<evidence type="ECO:0000313" key="4">
    <source>
        <dbReference type="EMBL" id="KAG8470076.1"/>
    </source>
</evidence>
<gene>
    <name evidence="4" type="ORF">KFE25_008497</name>
</gene>
<dbReference type="InterPro" id="IPR029058">
    <property type="entry name" value="AB_hydrolase_fold"/>
</dbReference>
<feature type="transmembrane region" description="Helical" evidence="2">
    <location>
        <begin position="37"/>
        <end position="57"/>
    </location>
</feature>
<dbReference type="PANTHER" id="PTHR10794">
    <property type="entry name" value="ABHYDROLASE DOMAIN-CONTAINING PROTEIN"/>
    <property type="match status" value="1"/>
</dbReference>
<dbReference type="PANTHER" id="PTHR10794:SF63">
    <property type="entry name" value="ALPHA_BETA HYDROLASE 1, ISOFORM A"/>
    <property type="match status" value="1"/>
</dbReference>
<proteinExistence type="inferred from homology"/>
<dbReference type="InterPro" id="IPR050960">
    <property type="entry name" value="AB_hydrolase_4_sf"/>
</dbReference>
<feature type="transmembrane region" description="Helical" evidence="2">
    <location>
        <begin position="69"/>
        <end position="90"/>
    </location>
</feature>
<reference evidence="4" key="1">
    <citation type="submission" date="2021-05" db="EMBL/GenBank/DDBJ databases">
        <title>The genome of the haptophyte Pavlova lutheri (Diacronema luteri, Pavlovales) - a model for lipid biosynthesis in eukaryotic algae.</title>
        <authorList>
            <person name="Hulatt C.J."/>
            <person name="Posewitz M.C."/>
        </authorList>
    </citation>
    <scope>NUCLEOTIDE SEQUENCE</scope>
    <source>
        <strain evidence="4">NIVA-4/92</strain>
    </source>
</reference>
<dbReference type="AlphaFoldDB" id="A0A8J6CGG3"/>
<keyword evidence="5" id="KW-1185">Reference proteome</keyword>
<dbReference type="OMA" id="CAVELWH"/>
<evidence type="ECO:0000256" key="1">
    <source>
        <dbReference type="ARBA" id="ARBA00010884"/>
    </source>
</evidence>
<dbReference type="SUPFAM" id="SSF53474">
    <property type="entry name" value="alpha/beta-Hydrolases"/>
    <property type="match status" value="1"/>
</dbReference>
<dbReference type="GO" id="GO:0047372">
    <property type="term" value="F:monoacylglycerol lipase activity"/>
    <property type="evidence" value="ECO:0007669"/>
    <property type="project" value="TreeGrafter"/>
</dbReference>